<keyword evidence="1" id="KW-0472">Membrane</keyword>
<dbReference type="SMART" id="SM00244">
    <property type="entry name" value="PHB"/>
    <property type="match status" value="1"/>
</dbReference>
<dbReference type="InterPro" id="IPR001107">
    <property type="entry name" value="Band_7"/>
</dbReference>
<dbReference type="Pfam" id="PF01145">
    <property type="entry name" value="Band_7"/>
    <property type="match status" value="1"/>
</dbReference>
<protein>
    <submittedName>
        <fullName evidence="3">Prohibitin family protein</fullName>
    </submittedName>
</protein>
<organism evidence="3">
    <name type="scientific">candidate division WOR-3 bacterium</name>
    <dbReference type="NCBI Taxonomy" id="2052148"/>
    <lineage>
        <taxon>Bacteria</taxon>
        <taxon>Bacteria division WOR-3</taxon>
    </lineage>
</organism>
<evidence type="ECO:0000313" key="3">
    <source>
        <dbReference type="EMBL" id="HDQ99492.1"/>
    </source>
</evidence>
<feature type="transmembrane region" description="Helical" evidence="1">
    <location>
        <begin position="6"/>
        <end position="22"/>
    </location>
</feature>
<sequence>MLGILMLVTIAAIIAYVAIRQSGRGRLIARRAGIALIVVIAIVFGLSFFRIVPPGHAGVPVLLGRVQNQLSSGLNVVIPIVNVVLMDVRTNAYTMSSIREEGLVKGDDAIEALAADGLTVEHDVTVWFRLDVTQASWVYQNIGPDYAIKIVRPSIRTALRDAASRFTASELYSSGGRAVYTTVVDSLLDEAFTGRGIVRERVLLRRVKLPSIVMSAIEEKLAEEQRAEAMQFTLQKERREAERKEIEAAGIAGANRTIAGSLTSSYLTWYYVEALKKVADGDNNTFVVMPFDQKLTPLLNVR</sequence>
<dbReference type="Gene3D" id="3.30.479.30">
    <property type="entry name" value="Band 7 domain"/>
    <property type="match status" value="1"/>
</dbReference>
<feature type="transmembrane region" description="Helical" evidence="1">
    <location>
        <begin position="34"/>
        <end position="52"/>
    </location>
</feature>
<dbReference type="CDD" id="cd03401">
    <property type="entry name" value="SPFH_prohibitin"/>
    <property type="match status" value="1"/>
</dbReference>
<accession>A0A7V0T5E3</accession>
<dbReference type="InterPro" id="IPR036013">
    <property type="entry name" value="Band_7/SPFH_dom_sf"/>
</dbReference>
<dbReference type="PANTHER" id="PTHR23222:SF0">
    <property type="entry name" value="PROHIBITIN 1"/>
    <property type="match status" value="1"/>
</dbReference>
<dbReference type="GO" id="GO:0016020">
    <property type="term" value="C:membrane"/>
    <property type="evidence" value="ECO:0007669"/>
    <property type="project" value="InterPro"/>
</dbReference>
<gene>
    <name evidence="3" type="ORF">ENN51_04315</name>
</gene>
<dbReference type="PANTHER" id="PTHR23222">
    <property type="entry name" value="PROHIBITIN"/>
    <property type="match status" value="1"/>
</dbReference>
<feature type="domain" description="Band 7" evidence="2">
    <location>
        <begin position="47"/>
        <end position="221"/>
    </location>
</feature>
<dbReference type="EMBL" id="DSBX01000161">
    <property type="protein sequence ID" value="HDQ99492.1"/>
    <property type="molecule type" value="Genomic_DNA"/>
</dbReference>
<keyword evidence="1" id="KW-0812">Transmembrane</keyword>
<dbReference type="SUPFAM" id="SSF117892">
    <property type="entry name" value="Band 7/SPFH domain"/>
    <property type="match status" value="1"/>
</dbReference>
<proteinExistence type="predicted"/>
<dbReference type="Proteomes" id="UP000885672">
    <property type="component" value="Unassembled WGS sequence"/>
</dbReference>
<dbReference type="InterPro" id="IPR000163">
    <property type="entry name" value="Prohibitin"/>
</dbReference>
<keyword evidence="1" id="KW-1133">Transmembrane helix</keyword>
<name>A0A7V0T5E3_UNCW3</name>
<dbReference type="AlphaFoldDB" id="A0A7V0T5E3"/>
<reference evidence="3" key="1">
    <citation type="journal article" date="2020" name="mSystems">
        <title>Genome- and Community-Level Interaction Insights into Carbon Utilization and Element Cycling Functions of Hydrothermarchaeota in Hydrothermal Sediment.</title>
        <authorList>
            <person name="Zhou Z."/>
            <person name="Liu Y."/>
            <person name="Xu W."/>
            <person name="Pan J."/>
            <person name="Luo Z.H."/>
            <person name="Li M."/>
        </authorList>
    </citation>
    <scope>NUCLEOTIDE SEQUENCE [LARGE SCALE GENOMIC DNA]</scope>
    <source>
        <strain evidence="3">SpSt-1182</strain>
    </source>
</reference>
<evidence type="ECO:0000256" key="1">
    <source>
        <dbReference type="SAM" id="Phobius"/>
    </source>
</evidence>
<evidence type="ECO:0000259" key="2">
    <source>
        <dbReference type="SMART" id="SM00244"/>
    </source>
</evidence>
<comment type="caution">
    <text evidence="3">The sequence shown here is derived from an EMBL/GenBank/DDBJ whole genome shotgun (WGS) entry which is preliminary data.</text>
</comment>